<evidence type="ECO:0000313" key="3">
    <source>
        <dbReference type="Proteomes" id="UP000532311"/>
    </source>
</evidence>
<dbReference type="AlphaFoldDB" id="A0A8H6DCX4"/>
<dbReference type="Proteomes" id="UP000532311">
    <property type="component" value="Unassembled WGS sequence"/>
</dbReference>
<protein>
    <submittedName>
        <fullName evidence="2">Kinase-like domain-containing protein</fullName>
    </submittedName>
</protein>
<dbReference type="Pfam" id="PF01636">
    <property type="entry name" value="APH"/>
    <property type="match status" value="1"/>
</dbReference>
<proteinExistence type="predicted"/>
<dbReference type="CDD" id="cd05120">
    <property type="entry name" value="APH_ChoK_like"/>
    <property type="match status" value="1"/>
</dbReference>
<dbReference type="EMBL" id="JAAQPF010000214">
    <property type="protein sequence ID" value="KAF5710592.1"/>
    <property type="molecule type" value="Genomic_DNA"/>
</dbReference>
<dbReference type="SUPFAM" id="SSF56112">
    <property type="entry name" value="Protein kinase-like (PK-like)"/>
    <property type="match status" value="1"/>
</dbReference>
<gene>
    <name evidence="2" type="ORF">FGLOB1_5423</name>
</gene>
<keyword evidence="2" id="KW-0418">Kinase</keyword>
<dbReference type="InterPro" id="IPR002575">
    <property type="entry name" value="Aminoglycoside_PTrfase"/>
</dbReference>
<keyword evidence="2" id="KW-0808">Transferase</keyword>
<name>A0A8H6DCX4_9HYPO</name>
<dbReference type="PANTHER" id="PTHR21310">
    <property type="entry name" value="AMINOGLYCOSIDE PHOSPHOTRANSFERASE-RELATED-RELATED"/>
    <property type="match status" value="1"/>
</dbReference>
<organism evidence="2 3">
    <name type="scientific">Fusarium globosum</name>
    <dbReference type="NCBI Taxonomy" id="78864"/>
    <lineage>
        <taxon>Eukaryota</taxon>
        <taxon>Fungi</taxon>
        <taxon>Dikarya</taxon>
        <taxon>Ascomycota</taxon>
        <taxon>Pezizomycotina</taxon>
        <taxon>Sordariomycetes</taxon>
        <taxon>Hypocreomycetidae</taxon>
        <taxon>Hypocreales</taxon>
        <taxon>Nectriaceae</taxon>
        <taxon>Fusarium</taxon>
        <taxon>Fusarium fujikuroi species complex</taxon>
    </lineage>
</organism>
<sequence>MRPLPTKTSRAYPPRVFKATAFTTLTEANTMQFVAKNTSIPVPKIYCSFKHRGRVYILMERIRGRDLSQSWTQRPEDSKARILAQLKSLITELRSIAPTDGVGVSNVDGVPIFDQRLPDKSFWGPFATIQEFHRELRRGLELRAC</sequence>
<dbReference type="PANTHER" id="PTHR21310:SF55">
    <property type="entry name" value="AMINOGLYCOSIDE PHOSPHOTRANSFERASE DOMAIN-CONTAINING PROTEIN"/>
    <property type="match status" value="1"/>
</dbReference>
<accession>A0A8H6DCX4</accession>
<dbReference type="GO" id="GO:0016301">
    <property type="term" value="F:kinase activity"/>
    <property type="evidence" value="ECO:0007669"/>
    <property type="project" value="UniProtKB-KW"/>
</dbReference>
<comment type="caution">
    <text evidence="2">The sequence shown here is derived from an EMBL/GenBank/DDBJ whole genome shotgun (WGS) entry which is preliminary data.</text>
</comment>
<keyword evidence="3" id="KW-1185">Reference proteome</keyword>
<reference evidence="2 3" key="1">
    <citation type="submission" date="2020-05" db="EMBL/GenBank/DDBJ databases">
        <title>Identification and distribution of gene clusters putatively required for synthesis of sphingolipid metabolism inhibitors in phylogenetically diverse species of the filamentous fungus Fusarium.</title>
        <authorList>
            <person name="Kim H.-S."/>
            <person name="Busman M."/>
            <person name="Brown D.W."/>
            <person name="Divon H."/>
            <person name="Uhlig S."/>
            <person name="Proctor R.H."/>
        </authorList>
    </citation>
    <scope>NUCLEOTIDE SEQUENCE [LARGE SCALE GENOMIC DNA]</scope>
    <source>
        <strain evidence="2 3">NRRL 26131</strain>
    </source>
</reference>
<evidence type="ECO:0000313" key="2">
    <source>
        <dbReference type="EMBL" id="KAF5710592.1"/>
    </source>
</evidence>
<dbReference type="InterPro" id="IPR051678">
    <property type="entry name" value="AGP_Transferase"/>
</dbReference>
<evidence type="ECO:0000259" key="1">
    <source>
        <dbReference type="Pfam" id="PF01636"/>
    </source>
</evidence>
<dbReference type="InterPro" id="IPR011009">
    <property type="entry name" value="Kinase-like_dom_sf"/>
</dbReference>
<feature type="domain" description="Aminoglycoside phosphotransferase" evidence="1">
    <location>
        <begin position="24"/>
        <end position="99"/>
    </location>
</feature>